<comment type="caution">
    <text evidence="2">The sequence shown here is derived from an EMBL/GenBank/DDBJ whole genome shotgun (WGS) entry which is preliminary data.</text>
</comment>
<feature type="compositionally biased region" description="Basic and acidic residues" evidence="1">
    <location>
        <begin position="1"/>
        <end position="19"/>
    </location>
</feature>
<evidence type="ECO:0008006" key="4">
    <source>
        <dbReference type="Google" id="ProtNLM"/>
    </source>
</evidence>
<accession>A0AAV9ZQM5</accession>
<gene>
    <name evidence="2" type="ORF">R3P38DRAFT_3443704</name>
</gene>
<name>A0AAV9ZQM5_9AGAR</name>
<dbReference type="AlphaFoldDB" id="A0AAV9ZQM5"/>
<sequence>MNTDKSRRLDGSRPLDIHPESSGLEKPLDPRLPQDLERSIFELAAASSTSKEVLVLMRIAWRVKDWLQPLLYRTIVPQYFRPMVPTIPLNVALDLLQGEGSQAMEYSVRSLCWHLTDPSGSHNPNLALHTIIESCPNISDLCLVTRAPRESVLILDAMQHLLRLNLDARHLFAPERPEYGSALFRNVTHLELFEEAPYLDTDLSTLVNLTHLALNIVSDVSAFHSRICTDTRLQCIDMPTLVDDRVVGMYGIDFIQDWIRGVTTGDDFWRAAERFIAARRIGKVDRSHNLVAYDDAMKNGVSIDSC</sequence>
<evidence type="ECO:0000313" key="2">
    <source>
        <dbReference type="EMBL" id="KAK6988712.1"/>
    </source>
</evidence>
<proteinExistence type="predicted"/>
<reference evidence="2 3" key="1">
    <citation type="journal article" date="2024" name="J Genomics">
        <title>Draft genome sequencing and assembly of Favolaschia claudopus CIRM-BRFM 2984 isolated from oak limbs.</title>
        <authorList>
            <person name="Navarro D."/>
            <person name="Drula E."/>
            <person name="Chaduli D."/>
            <person name="Cazenave R."/>
            <person name="Ahrendt S."/>
            <person name="Wang J."/>
            <person name="Lipzen A."/>
            <person name="Daum C."/>
            <person name="Barry K."/>
            <person name="Grigoriev I.V."/>
            <person name="Favel A."/>
            <person name="Rosso M.N."/>
            <person name="Martin F."/>
        </authorList>
    </citation>
    <scope>NUCLEOTIDE SEQUENCE [LARGE SCALE GENOMIC DNA]</scope>
    <source>
        <strain evidence="2 3">CIRM-BRFM 2984</strain>
    </source>
</reference>
<protein>
    <recommendedName>
        <fullName evidence="4">F-box domain-containing protein</fullName>
    </recommendedName>
</protein>
<dbReference type="EMBL" id="JAWWNJ010000121">
    <property type="protein sequence ID" value="KAK6988712.1"/>
    <property type="molecule type" value="Genomic_DNA"/>
</dbReference>
<evidence type="ECO:0000313" key="3">
    <source>
        <dbReference type="Proteomes" id="UP001362999"/>
    </source>
</evidence>
<dbReference type="Proteomes" id="UP001362999">
    <property type="component" value="Unassembled WGS sequence"/>
</dbReference>
<keyword evidence="3" id="KW-1185">Reference proteome</keyword>
<evidence type="ECO:0000256" key="1">
    <source>
        <dbReference type="SAM" id="MobiDB-lite"/>
    </source>
</evidence>
<organism evidence="2 3">
    <name type="scientific">Favolaschia claudopus</name>
    <dbReference type="NCBI Taxonomy" id="2862362"/>
    <lineage>
        <taxon>Eukaryota</taxon>
        <taxon>Fungi</taxon>
        <taxon>Dikarya</taxon>
        <taxon>Basidiomycota</taxon>
        <taxon>Agaricomycotina</taxon>
        <taxon>Agaricomycetes</taxon>
        <taxon>Agaricomycetidae</taxon>
        <taxon>Agaricales</taxon>
        <taxon>Marasmiineae</taxon>
        <taxon>Mycenaceae</taxon>
        <taxon>Favolaschia</taxon>
    </lineage>
</organism>
<feature type="region of interest" description="Disordered" evidence="1">
    <location>
        <begin position="1"/>
        <end position="30"/>
    </location>
</feature>